<dbReference type="PROSITE" id="PS50076">
    <property type="entry name" value="DNAJ_2"/>
    <property type="match status" value="1"/>
</dbReference>
<dbReference type="InterPro" id="IPR001623">
    <property type="entry name" value="DnaJ_domain"/>
</dbReference>
<dbReference type="CDD" id="cd06257">
    <property type="entry name" value="DnaJ"/>
    <property type="match status" value="1"/>
</dbReference>
<accession>A0A9D1V498</accession>
<dbReference type="GO" id="GO:0006260">
    <property type="term" value="P:DNA replication"/>
    <property type="evidence" value="ECO:0007669"/>
    <property type="project" value="UniProtKB-KW"/>
</dbReference>
<proteinExistence type="predicted"/>
<dbReference type="AlphaFoldDB" id="A0A9D1V498"/>
<gene>
    <name evidence="5" type="ORF">H9865_07010</name>
</gene>
<feature type="transmembrane region" description="Helical" evidence="3">
    <location>
        <begin position="384"/>
        <end position="406"/>
    </location>
</feature>
<feature type="domain" description="J" evidence="4">
    <location>
        <begin position="2"/>
        <end position="61"/>
    </location>
</feature>
<feature type="transmembrane region" description="Helical" evidence="3">
    <location>
        <begin position="279"/>
        <end position="296"/>
    </location>
</feature>
<feature type="transmembrane region" description="Helical" evidence="3">
    <location>
        <begin position="342"/>
        <end position="372"/>
    </location>
</feature>
<evidence type="ECO:0000259" key="4">
    <source>
        <dbReference type="PROSITE" id="PS50076"/>
    </source>
</evidence>
<dbReference type="SUPFAM" id="SSF46565">
    <property type="entry name" value="Chaperone J-domain"/>
    <property type="match status" value="1"/>
</dbReference>
<feature type="transmembrane region" description="Helical" evidence="3">
    <location>
        <begin position="303"/>
        <end position="322"/>
    </location>
</feature>
<dbReference type="InterPro" id="IPR036869">
    <property type="entry name" value="J_dom_sf"/>
</dbReference>
<keyword evidence="3" id="KW-1133">Transmembrane helix</keyword>
<feature type="transmembrane region" description="Helical" evidence="3">
    <location>
        <begin position="418"/>
        <end position="436"/>
    </location>
</feature>
<organism evidence="5 6">
    <name type="scientific">Candidatus Allofournierella pullicola</name>
    <dbReference type="NCBI Taxonomy" id="2838596"/>
    <lineage>
        <taxon>Bacteria</taxon>
        <taxon>Bacillati</taxon>
        <taxon>Bacillota</taxon>
        <taxon>Clostridia</taxon>
        <taxon>Eubacteriales</taxon>
        <taxon>Oscillospiraceae</taxon>
        <taxon>Allofournierella</taxon>
    </lineage>
</organism>
<protein>
    <submittedName>
        <fullName evidence="5">J domain-containing protein</fullName>
    </submittedName>
</protein>
<evidence type="ECO:0000313" key="6">
    <source>
        <dbReference type="Proteomes" id="UP000824193"/>
    </source>
</evidence>
<comment type="caution">
    <text evidence="5">The sequence shown here is derived from an EMBL/GenBank/DDBJ whole genome shotgun (WGS) entry which is preliminary data.</text>
</comment>
<dbReference type="Proteomes" id="UP000824193">
    <property type="component" value="Unassembled WGS sequence"/>
</dbReference>
<keyword evidence="3" id="KW-0812">Transmembrane</keyword>
<dbReference type="EMBL" id="DXFW01000020">
    <property type="protein sequence ID" value="HIX05835.1"/>
    <property type="molecule type" value="Genomic_DNA"/>
</dbReference>
<keyword evidence="3" id="KW-0472">Membrane</keyword>
<evidence type="ECO:0000256" key="3">
    <source>
        <dbReference type="SAM" id="Phobius"/>
    </source>
</evidence>
<feature type="region of interest" description="Disordered" evidence="2">
    <location>
        <begin position="48"/>
        <end position="81"/>
    </location>
</feature>
<evidence type="ECO:0000256" key="2">
    <source>
        <dbReference type="SAM" id="MobiDB-lite"/>
    </source>
</evidence>
<feature type="region of interest" description="Disordered" evidence="2">
    <location>
        <begin position="105"/>
        <end position="155"/>
    </location>
</feature>
<name>A0A9D1V498_9FIRM</name>
<reference evidence="5" key="1">
    <citation type="journal article" date="2021" name="PeerJ">
        <title>Extensive microbial diversity within the chicken gut microbiome revealed by metagenomics and culture.</title>
        <authorList>
            <person name="Gilroy R."/>
            <person name="Ravi A."/>
            <person name="Getino M."/>
            <person name="Pursley I."/>
            <person name="Horton D.L."/>
            <person name="Alikhan N.F."/>
            <person name="Baker D."/>
            <person name="Gharbi K."/>
            <person name="Hall N."/>
            <person name="Watson M."/>
            <person name="Adriaenssens E.M."/>
            <person name="Foster-Nyarko E."/>
            <person name="Jarju S."/>
            <person name="Secka A."/>
            <person name="Antonio M."/>
            <person name="Oren A."/>
            <person name="Chaudhuri R.R."/>
            <person name="La Ragione R."/>
            <person name="Hildebrand F."/>
            <person name="Pallen M.J."/>
        </authorList>
    </citation>
    <scope>NUCLEOTIDE SEQUENCE</scope>
    <source>
        <strain evidence="5">2239</strain>
    </source>
</reference>
<keyword evidence="1" id="KW-0235">DNA replication</keyword>
<evidence type="ECO:0000313" key="5">
    <source>
        <dbReference type="EMBL" id="HIX05835.1"/>
    </source>
</evidence>
<sequence>MNFWEILGISPTTDLAAIRHAYAEKTRTCHPEEDPEGFDKLHTAFQEATQYARRSRRSAPAAPKPEKRPAAAPAAPAVSGTRESCLAAEQAAYLAWMKKNGSAARQAGEPTTFDFSAADTGPRRAPARPREPGDEEDQPPAAAQTPPEPQPQFDFDHLPQQVSRQRRQRSQALADQLRAACGPDADRWQAKDLLESEEFRELQHAPEFLETLVLLLKNDPACLEKLAVDLAYAYGLPKSDKAPDVAHEELFRLLRPLWQAHWQKAQEQNAREAARPGNIAALCVGAIAVIVLLAVLDGLHIVLRLPLSLLGGAAGVVATLLVQRMQARGWLPATRVLVLRGFQLFFLALFFFGVGPASAAGLLSCYVAAALPGRKWYFRLSKRARFALTAVCGVLILVWVPLSVLVFPEASHSLSGSFALFFSWFAPPLALVRCIASNCRYHKLAARYGL</sequence>
<evidence type="ECO:0000256" key="1">
    <source>
        <dbReference type="ARBA" id="ARBA00022705"/>
    </source>
</evidence>
<reference evidence="5" key="2">
    <citation type="submission" date="2021-04" db="EMBL/GenBank/DDBJ databases">
        <authorList>
            <person name="Gilroy R."/>
        </authorList>
    </citation>
    <scope>NUCLEOTIDE SEQUENCE</scope>
    <source>
        <strain evidence="5">2239</strain>
    </source>
</reference>